<evidence type="ECO:0000256" key="3">
    <source>
        <dbReference type="ARBA" id="ARBA00022801"/>
    </source>
</evidence>
<feature type="domain" description="NlpC/P60" evidence="6">
    <location>
        <begin position="252"/>
        <end position="366"/>
    </location>
</feature>
<evidence type="ECO:0000256" key="1">
    <source>
        <dbReference type="ARBA" id="ARBA00007074"/>
    </source>
</evidence>
<dbReference type="Gene3D" id="3.90.1720.10">
    <property type="entry name" value="endopeptidase domain like (from Nostoc punctiforme)"/>
    <property type="match status" value="1"/>
</dbReference>
<dbReference type="SUPFAM" id="SSF54001">
    <property type="entry name" value="Cysteine proteinases"/>
    <property type="match status" value="1"/>
</dbReference>
<dbReference type="EMBL" id="CP059399">
    <property type="protein sequence ID" value="QLY33587.1"/>
    <property type="molecule type" value="Genomic_DNA"/>
</dbReference>
<evidence type="ECO:0000313" key="8">
    <source>
        <dbReference type="Proteomes" id="UP000515512"/>
    </source>
</evidence>
<feature type="coiled-coil region" evidence="5">
    <location>
        <begin position="56"/>
        <end position="111"/>
    </location>
</feature>
<dbReference type="Proteomes" id="UP000515512">
    <property type="component" value="Chromosome"/>
</dbReference>
<keyword evidence="4" id="KW-0788">Thiol protease</keyword>
<dbReference type="PROSITE" id="PS51935">
    <property type="entry name" value="NLPC_P60"/>
    <property type="match status" value="1"/>
</dbReference>
<keyword evidence="5" id="KW-0175">Coiled coil</keyword>
<keyword evidence="2" id="KW-0645">Protease</keyword>
<dbReference type="KEGG" id="nhu:H0264_16320"/>
<dbReference type="InterPro" id="IPR000064">
    <property type="entry name" value="NLP_P60_dom"/>
</dbReference>
<dbReference type="PANTHER" id="PTHR47359">
    <property type="entry name" value="PEPTIDOGLYCAN DL-ENDOPEPTIDASE CWLO"/>
    <property type="match status" value="1"/>
</dbReference>
<organism evidence="7 8">
    <name type="scientific">Nocardia huaxiensis</name>
    <dbReference type="NCBI Taxonomy" id="2755382"/>
    <lineage>
        <taxon>Bacteria</taxon>
        <taxon>Bacillati</taxon>
        <taxon>Actinomycetota</taxon>
        <taxon>Actinomycetes</taxon>
        <taxon>Mycobacteriales</taxon>
        <taxon>Nocardiaceae</taxon>
        <taxon>Nocardia</taxon>
    </lineage>
</organism>
<dbReference type="GO" id="GO:0008234">
    <property type="term" value="F:cysteine-type peptidase activity"/>
    <property type="evidence" value="ECO:0007669"/>
    <property type="project" value="UniProtKB-KW"/>
</dbReference>
<evidence type="ECO:0000256" key="4">
    <source>
        <dbReference type="ARBA" id="ARBA00022807"/>
    </source>
</evidence>
<dbReference type="InterPro" id="IPR038765">
    <property type="entry name" value="Papain-like_cys_pep_sf"/>
</dbReference>
<dbReference type="InterPro" id="IPR051794">
    <property type="entry name" value="PG_Endopeptidase_C40"/>
</dbReference>
<name>A0A7D6ZLL7_9NOCA</name>
<keyword evidence="8" id="KW-1185">Reference proteome</keyword>
<reference evidence="7 8" key="1">
    <citation type="submission" date="2020-07" db="EMBL/GenBank/DDBJ databases">
        <authorList>
            <person name="Zhuang K."/>
            <person name="Ran Y."/>
        </authorList>
    </citation>
    <scope>NUCLEOTIDE SEQUENCE [LARGE SCALE GENOMIC DNA]</scope>
    <source>
        <strain evidence="7 8">WCH-YHL-001</strain>
    </source>
</reference>
<evidence type="ECO:0000313" key="7">
    <source>
        <dbReference type="EMBL" id="QLY33587.1"/>
    </source>
</evidence>
<keyword evidence="3" id="KW-0378">Hydrolase</keyword>
<sequence>MPKVAAQRNDRTPKYRARGYRSARLVGGALAIGVVVLGASGTAPATADPVAAPATAGEAVQRLVDLSRESEQLNQQALGAQADLDTKLAALKTADDQAAVAAAALDAAKAEIRKYQPAIDRAATSALLTSRSNQLSSLLAADSPQQLLDQMSIVDLMGARTNRQVSQYKQASDAAAAAESAARAAADAARAASTAADALRTDLETKRAALQGSIAGVIAAWGQLSAGDRSALAGTPFPPGFDRDTLLRGLVPGSGTSALAAGLTRIGAPYVWGATGPDQFDCSGLVQWAFKQVGKSVPRTSQQQASFGTPVAEKDLQPGDVVFFYPEISHVGIYAGNGLMLHASTFGVPVQVAPMGSTPFNSARRF</sequence>
<accession>A0A7D6ZLL7</accession>
<dbReference type="Pfam" id="PF00877">
    <property type="entry name" value="NLPC_P60"/>
    <property type="match status" value="1"/>
</dbReference>
<dbReference type="AlphaFoldDB" id="A0A7D6ZLL7"/>
<evidence type="ECO:0000256" key="2">
    <source>
        <dbReference type="ARBA" id="ARBA00022670"/>
    </source>
</evidence>
<gene>
    <name evidence="7" type="ORF">H0264_16320</name>
</gene>
<proteinExistence type="inferred from homology"/>
<dbReference type="GO" id="GO:0006508">
    <property type="term" value="P:proteolysis"/>
    <property type="evidence" value="ECO:0007669"/>
    <property type="project" value="UniProtKB-KW"/>
</dbReference>
<comment type="similarity">
    <text evidence="1">Belongs to the peptidase C40 family.</text>
</comment>
<protein>
    <submittedName>
        <fullName evidence="7">C40 family peptidase</fullName>
    </submittedName>
</protein>
<evidence type="ECO:0000256" key="5">
    <source>
        <dbReference type="SAM" id="Coils"/>
    </source>
</evidence>
<dbReference type="PANTHER" id="PTHR47359:SF3">
    <property type="entry name" value="NLP_P60 DOMAIN-CONTAINING PROTEIN-RELATED"/>
    <property type="match status" value="1"/>
</dbReference>
<evidence type="ECO:0000259" key="6">
    <source>
        <dbReference type="PROSITE" id="PS51935"/>
    </source>
</evidence>